<dbReference type="PANTHER" id="PTHR22647:SF2">
    <property type="entry name" value="SH3 DOMAIN AND TETRATRICOPEPTIDE REPEAT-CONTAINING PROTEIN 2"/>
    <property type="match status" value="1"/>
</dbReference>
<dbReference type="RefSeq" id="XP_056667583.1">
    <property type="nucleotide sequence ID" value="XM_056811605.1"/>
</dbReference>
<dbReference type="eggNOG" id="ENOG502R9YA">
    <property type="taxonomic scope" value="Eukaryota"/>
</dbReference>
<evidence type="ECO:0000256" key="3">
    <source>
        <dbReference type="SAM" id="MobiDB-lite"/>
    </source>
</evidence>
<dbReference type="GeneTree" id="ENSGT00530000063812"/>
<dbReference type="GO" id="GO:0005886">
    <property type="term" value="C:plasma membrane"/>
    <property type="evidence" value="ECO:0007669"/>
    <property type="project" value="Ensembl"/>
</dbReference>
<dbReference type="STRING" id="13616.ENSMODP00000007039"/>
<dbReference type="SMART" id="SM00326">
    <property type="entry name" value="SH3"/>
    <property type="match status" value="2"/>
</dbReference>
<reference evidence="5" key="2">
    <citation type="submission" date="2025-08" db="UniProtKB">
        <authorList>
            <consortium name="Ensembl"/>
        </authorList>
    </citation>
    <scope>IDENTIFICATION</scope>
</reference>
<feature type="domain" description="SH3" evidence="4">
    <location>
        <begin position="293"/>
        <end position="356"/>
    </location>
</feature>
<feature type="compositionally biased region" description="Polar residues" evidence="3">
    <location>
        <begin position="37"/>
        <end position="67"/>
    </location>
</feature>
<feature type="region of interest" description="Disordered" evidence="3">
    <location>
        <begin position="429"/>
        <end position="470"/>
    </location>
</feature>
<keyword evidence="1 2" id="KW-0728">SH3 domain</keyword>
<dbReference type="Proteomes" id="UP000002280">
    <property type="component" value="Chromosome 1"/>
</dbReference>
<dbReference type="GO" id="GO:0032287">
    <property type="term" value="P:peripheral nervous system myelin maintenance"/>
    <property type="evidence" value="ECO:0007669"/>
    <property type="project" value="Ensembl"/>
</dbReference>
<dbReference type="SUPFAM" id="SSF50044">
    <property type="entry name" value="SH3-domain"/>
    <property type="match status" value="2"/>
</dbReference>
<dbReference type="InterPro" id="IPR019734">
    <property type="entry name" value="TPR_rpt"/>
</dbReference>
<dbReference type="Gene3D" id="1.25.40.10">
    <property type="entry name" value="Tetratricopeptide repeat domain"/>
    <property type="match status" value="2"/>
</dbReference>
<name>F6V483_MONDO</name>
<dbReference type="InterPro" id="IPR001452">
    <property type="entry name" value="SH3_domain"/>
</dbReference>
<dbReference type="SMART" id="SM00028">
    <property type="entry name" value="TPR"/>
    <property type="match status" value="7"/>
</dbReference>
<evidence type="ECO:0000259" key="4">
    <source>
        <dbReference type="PROSITE" id="PS50002"/>
    </source>
</evidence>
<dbReference type="InterPro" id="IPR036028">
    <property type="entry name" value="SH3-like_dom_sf"/>
</dbReference>
<feature type="domain" description="SH3" evidence="4">
    <location>
        <begin position="200"/>
        <end position="265"/>
    </location>
</feature>
<dbReference type="GO" id="GO:0055037">
    <property type="term" value="C:recycling endosome"/>
    <property type="evidence" value="ECO:0007669"/>
    <property type="project" value="Ensembl"/>
</dbReference>
<gene>
    <name evidence="5" type="primary">SH3TC2</name>
</gene>
<dbReference type="SUPFAM" id="SSF48452">
    <property type="entry name" value="TPR-like"/>
    <property type="match status" value="3"/>
</dbReference>
<dbReference type="GeneID" id="100031535"/>
<dbReference type="InterPro" id="IPR042772">
    <property type="entry name" value="SH3TC1/SH3TC2"/>
</dbReference>
<dbReference type="GO" id="GO:2001135">
    <property type="term" value="P:regulation of endocytic recycling"/>
    <property type="evidence" value="ECO:0007669"/>
    <property type="project" value="Ensembl"/>
</dbReference>
<evidence type="ECO:0000256" key="1">
    <source>
        <dbReference type="ARBA" id="ARBA00022443"/>
    </source>
</evidence>
<evidence type="ECO:0000313" key="5">
    <source>
        <dbReference type="Ensembl" id="ENSMODP00000007039.3"/>
    </source>
</evidence>
<dbReference type="Ensembl" id="ENSMODT00000007180.4">
    <property type="protein sequence ID" value="ENSMODP00000007039.3"/>
    <property type="gene ID" value="ENSMODG00000005679.4"/>
</dbReference>
<evidence type="ECO:0000256" key="2">
    <source>
        <dbReference type="PROSITE-ProRule" id="PRU00192"/>
    </source>
</evidence>
<dbReference type="FunCoup" id="F6V483">
    <property type="interactions" value="262"/>
</dbReference>
<accession>F6V483</accession>
<dbReference type="HOGENOM" id="CLU_004832_0_0_1"/>
<dbReference type="PROSITE" id="PS50002">
    <property type="entry name" value="SH3"/>
    <property type="match status" value="2"/>
</dbReference>
<dbReference type="GO" id="GO:1901184">
    <property type="term" value="P:regulation of ERBB signaling pathway"/>
    <property type="evidence" value="ECO:0007669"/>
    <property type="project" value="Ensembl"/>
</dbReference>
<feature type="region of interest" description="Disordered" evidence="3">
    <location>
        <begin position="31"/>
        <end position="67"/>
    </location>
</feature>
<dbReference type="CTD" id="79628"/>
<organism evidence="5 6">
    <name type="scientific">Monodelphis domestica</name>
    <name type="common">Gray short-tailed opossum</name>
    <dbReference type="NCBI Taxonomy" id="13616"/>
    <lineage>
        <taxon>Eukaryota</taxon>
        <taxon>Metazoa</taxon>
        <taxon>Chordata</taxon>
        <taxon>Craniata</taxon>
        <taxon>Vertebrata</taxon>
        <taxon>Euteleostomi</taxon>
        <taxon>Mammalia</taxon>
        <taxon>Metatheria</taxon>
        <taxon>Didelphimorphia</taxon>
        <taxon>Didelphidae</taxon>
        <taxon>Monodelphis</taxon>
    </lineage>
</organism>
<dbReference type="Bgee" id="ENSMODG00000005679">
    <property type="expression patterns" value="Expressed in spermatid and 14 other cell types or tissues"/>
</dbReference>
<evidence type="ECO:0000313" key="6">
    <source>
        <dbReference type="Proteomes" id="UP000002280"/>
    </source>
</evidence>
<dbReference type="OrthoDB" id="9321902at2759"/>
<dbReference type="Gene3D" id="2.30.30.40">
    <property type="entry name" value="SH3 Domains"/>
    <property type="match status" value="1"/>
</dbReference>
<proteinExistence type="predicted"/>
<feature type="compositionally biased region" description="Low complexity" evidence="3">
    <location>
        <begin position="441"/>
        <end position="457"/>
    </location>
</feature>
<dbReference type="InParanoid" id="F6V483"/>
<dbReference type="GO" id="GO:0033157">
    <property type="term" value="P:regulation of intracellular protein transport"/>
    <property type="evidence" value="ECO:0007669"/>
    <property type="project" value="Ensembl"/>
</dbReference>
<dbReference type="InterPro" id="IPR011990">
    <property type="entry name" value="TPR-like_helical_dom_sf"/>
</dbReference>
<dbReference type="PANTHER" id="PTHR22647">
    <property type="entry name" value="SH3 DOMAIN AND TETRATRICOPEPTIDE REPEATS CONTAINING PROTEIN"/>
    <property type="match status" value="1"/>
</dbReference>
<sequence length="1306" mass="146897">MGCCFGIPRLRSVCRGPAHFIDEETEANRVKRRAWGHSNSKEGPSNTQTPSNGLKWPTTSTKSKGKCFQSQSMTSEIPLSFSVYSLSGRGINEQLQEAARKRLWAMENDNKEVNALFKELSARFISIQVNKDQFIITFKTVEEIWKFSTYLNLGLVSLCLEQLLFDHNYWLNFRLVEDTKIQVIVNYEHLEAIYQSLLIQEGHFCRTVHTVFRSGEKEGGEYLKLSKNELIYVKNNKEETECEATSLLTGLRGLVPASAIEPLSIPFHQWFLKNYPGTCGISRKNDWTSSYQIGKGKCKALRDHRGEEKDELTFCQGDSIEVFGFLVSGLRWFIGKLTSTGEIGFVQTKHVAPDSYVPLNKATAFLSDEERLSFWNPGNDRERDCADFIRSLTHTDISSIYWLSEFSQDPFETQTPSMVSIAQVLERGQPGETWEEDTDISSQRCSDSEESSLTSDSYHLPQPDDLDDPEVLMDLSAGHEEEDDPAASLHPILTLLNQEGYAGHFESLYDLSFSLPASSFYGFSDEDELITYLGTSRNCAKRHHMTWAHARLCFLLGRLSVKKVKLSQARVYFEEALHVLSEGFRDPSLIAALYINLAAIFLKQKLRPQACSALLEKAASLLACLPTGGVRAENELEVVAHLLREAIASGSSALEARACFLAIRLLLNVGQYDEALPFVERLHLLAGPPPAAILSFLYDKKYLPHLALASARQYSSRRTPGTAISLWQVSLVLQNAGKLLKSSSSGYGDISALACPSLRQALVASQEQGDVRTQRTLCIILSKMYFQHNLSDGVIYYLTRAMALGQLLGEKDTFESSLCLGWAYLSARHAGRALEILMPLLSSLWETGSVLQKGVVHNLLGLAHEGEGQVTQATKNYHWALEVAEEMGHVQNQAVALANLGHLIFRSRNRLLAEQHLTQAVQLFCELQTSKEVDTELGHVMLWLAQVLVDRHKIDEGRLCYEMALLFGLKHQHLKTQLQATKSLCHFYSIVSPDSGACITYHEHWLRLAQQLQDHETEGILLEELSHLYLNQNTAMSLRRSLDCIKESLRIFIDLGNQAKAAEAWLLAGQLLYLLQEDELVEMYFQAAIQNALKAEEPSLALRLYERAGDVFFNGNRNRYRAAEYYRCGAVPIARRIKAFNTELRLFNKLTELQLTLQGYDKALEFATLAARLSTIAGDQLQKLVAFHRLATVYYSLHMYEMAEDCYLKTLSLCPPWMQSSQEALYYAKVYSRLGHMTLDQLKDAHDATDYFLLALAAAIQLGDNKLQNSIQSKLENITHSSLWHSSPGGQSAERARWLSGGGPAL</sequence>
<dbReference type="OMA" id="HLETMYL"/>
<feature type="region of interest" description="Disordered" evidence="3">
    <location>
        <begin position="1282"/>
        <end position="1306"/>
    </location>
</feature>
<keyword evidence="6" id="KW-1185">Reference proteome</keyword>
<protein>
    <submittedName>
        <fullName evidence="5">SH3 domain and tetratricopeptide repeats 2</fullName>
    </submittedName>
</protein>
<reference evidence="5" key="3">
    <citation type="submission" date="2025-09" db="UniProtKB">
        <authorList>
            <consortium name="Ensembl"/>
        </authorList>
    </citation>
    <scope>IDENTIFICATION</scope>
</reference>
<reference evidence="5 6" key="1">
    <citation type="journal article" date="2007" name="Nature">
        <title>Genome of the marsupial Monodelphis domestica reveals innovation in non-coding sequences.</title>
        <authorList>
            <person name="Mikkelsen T.S."/>
            <person name="Wakefield M.J."/>
            <person name="Aken B."/>
            <person name="Amemiya C.T."/>
            <person name="Chang J.L."/>
            <person name="Duke S."/>
            <person name="Garber M."/>
            <person name="Gentles A.J."/>
            <person name="Goodstadt L."/>
            <person name="Heger A."/>
            <person name="Jurka J."/>
            <person name="Kamal M."/>
            <person name="Mauceli E."/>
            <person name="Searle S.M."/>
            <person name="Sharpe T."/>
            <person name="Baker M.L."/>
            <person name="Batzer M.A."/>
            <person name="Benos P.V."/>
            <person name="Belov K."/>
            <person name="Clamp M."/>
            <person name="Cook A."/>
            <person name="Cuff J."/>
            <person name="Das R."/>
            <person name="Davidow L."/>
            <person name="Deakin J.E."/>
            <person name="Fazzari M.J."/>
            <person name="Glass J.L."/>
            <person name="Grabherr M."/>
            <person name="Greally J.M."/>
            <person name="Gu W."/>
            <person name="Hore T.A."/>
            <person name="Huttley G.A."/>
            <person name="Kleber M."/>
            <person name="Jirtle R.L."/>
            <person name="Koina E."/>
            <person name="Lee J.T."/>
            <person name="Mahony S."/>
            <person name="Marra M.A."/>
            <person name="Miller R.D."/>
            <person name="Nicholls R.D."/>
            <person name="Oda M."/>
            <person name="Papenfuss A.T."/>
            <person name="Parra Z.E."/>
            <person name="Pollock D.D."/>
            <person name="Ray D.A."/>
            <person name="Schein J.E."/>
            <person name="Speed T.P."/>
            <person name="Thompson K."/>
            <person name="VandeBerg J.L."/>
            <person name="Wade C.M."/>
            <person name="Walker J.A."/>
            <person name="Waters P.D."/>
            <person name="Webber C."/>
            <person name="Weidman J.R."/>
            <person name="Xie X."/>
            <person name="Zody M.C."/>
            <person name="Baldwin J."/>
            <person name="Abdouelleil A."/>
            <person name="Abdulkadir J."/>
            <person name="Abebe A."/>
            <person name="Abera B."/>
            <person name="Abreu J."/>
            <person name="Acer S.C."/>
            <person name="Aftuck L."/>
            <person name="Alexander A."/>
            <person name="An P."/>
            <person name="Anderson E."/>
            <person name="Anderson S."/>
            <person name="Arachi H."/>
            <person name="Azer M."/>
            <person name="Bachantsang P."/>
            <person name="Barry A."/>
            <person name="Bayul T."/>
            <person name="Berlin A."/>
            <person name="Bessette D."/>
            <person name="Bloom T."/>
            <person name="Bloom T."/>
            <person name="Boguslavskiy L."/>
            <person name="Bonnet C."/>
            <person name="Boukhgalter B."/>
            <person name="Bourzgui I."/>
            <person name="Brown A."/>
            <person name="Cahill P."/>
            <person name="Channer S."/>
            <person name="Cheshatsang Y."/>
            <person name="Chuda L."/>
            <person name="Citroen M."/>
            <person name="Collymore A."/>
            <person name="Cooke P."/>
            <person name="Costello M."/>
            <person name="D'Aco K."/>
            <person name="Daza R."/>
            <person name="De Haan G."/>
            <person name="DeGray S."/>
            <person name="DeMaso C."/>
            <person name="Dhargay N."/>
            <person name="Dooley K."/>
            <person name="Dooley E."/>
            <person name="Doricent M."/>
            <person name="Dorje P."/>
            <person name="Dorjee K."/>
            <person name="Dupes A."/>
            <person name="Elong R."/>
            <person name="Falk J."/>
            <person name="Farina A."/>
            <person name="Faro S."/>
            <person name="Ferguson D."/>
            <person name="Fisher S."/>
            <person name="Foley C.D."/>
            <person name="Franke A."/>
            <person name="Friedrich D."/>
            <person name="Gadbois L."/>
            <person name="Gearin G."/>
            <person name="Gearin C.R."/>
            <person name="Giannoukos G."/>
            <person name="Goode T."/>
            <person name="Graham J."/>
            <person name="Grandbois E."/>
            <person name="Grewal S."/>
            <person name="Gyaltsen K."/>
            <person name="Hafez N."/>
            <person name="Hagos B."/>
            <person name="Hall J."/>
            <person name="Henson C."/>
            <person name="Hollinger A."/>
            <person name="Honan T."/>
            <person name="Huard M.D."/>
            <person name="Hughes L."/>
            <person name="Hurhula B."/>
            <person name="Husby M.E."/>
            <person name="Kamat A."/>
            <person name="Kanga B."/>
            <person name="Kashin S."/>
            <person name="Khazanovich D."/>
            <person name="Kisner P."/>
            <person name="Lance K."/>
            <person name="Lara M."/>
            <person name="Lee W."/>
            <person name="Lennon N."/>
            <person name="Letendre F."/>
            <person name="LeVine R."/>
            <person name="Lipovsky A."/>
            <person name="Liu X."/>
            <person name="Liu J."/>
            <person name="Liu S."/>
            <person name="Lokyitsang T."/>
            <person name="Lokyitsang Y."/>
            <person name="Lubonja R."/>
            <person name="Lui A."/>
            <person name="MacDonald P."/>
            <person name="Magnisalis V."/>
            <person name="Maru K."/>
            <person name="Matthews C."/>
            <person name="McCusker W."/>
            <person name="McDonough S."/>
            <person name="Mehta T."/>
            <person name="Meldrim J."/>
            <person name="Meneus L."/>
            <person name="Mihai O."/>
            <person name="Mihalev A."/>
            <person name="Mihova T."/>
            <person name="Mittelman R."/>
            <person name="Mlenga V."/>
            <person name="Montmayeur A."/>
            <person name="Mulrain L."/>
            <person name="Navidi A."/>
            <person name="Naylor J."/>
            <person name="Negash T."/>
            <person name="Nguyen T."/>
            <person name="Nguyen N."/>
            <person name="Nicol R."/>
            <person name="Norbu C."/>
            <person name="Norbu N."/>
            <person name="Novod N."/>
            <person name="O'Neill B."/>
            <person name="Osman S."/>
            <person name="Markiewicz E."/>
            <person name="Oyono O.L."/>
            <person name="Patti C."/>
            <person name="Phunkhang P."/>
            <person name="Pierre F."/>
            <person name="Priest M."/>
            <person name="Raghuraman S."/>
            <person name="Rege F."/>
            <person name="Reyes R."/>
            <person name="Rise C."/>
            <person name="Rogov P."/>
            <person name="Ross K."/>
            <person name="Ryan E."/>
            <person name="Settipalli S."/>
            <person name="Shea T."/>
            <person name="Sherpa N."/>
            <person name="Shi L."/>
            <person name="Shih D."/>
            <person name="Sparrow T."/>
            <person name="Spaulding J."/>
            <person name="Stalker J."/>
            <person name="Stange-Thomann N."/>
            <person name="Stavropoulos S."/>
            <person name="Stone C."/>
            <person name="Strader C."/>
            <person name="Tesfaye S."/>
            <person name="Thomson T."/>
            <person name="Thoulutsang Y."/>
            <person name="Thoulutsang D."/>
            <person name="Topham K."/>
            <person name="Topping I."/>
            <person name="Tsamla T."/>
            <person name="Vassiliev H."/>
            <person name="Vo A."/>
            <person name="Wangchuk T."/>
            <person name="Wangdi T."/>
            <person name="Weiand M."/>
            <person name="Wilkinson J."/>
            <person name="Wilson A."/>
            <person name="Yadav S."/>
            <person name="Young G."/>
            <person name="Yu Q."/>
            <person name="Zembek L."/>
            <person name="Zhong D."/>
            <person name="Zimmer A."/>
            <person name="Zwirko Z."/>
            <person name="Jaffe D.B."/>
            <person name="Alvarez P."/>
            <person name="Brockman W."/>
            <person name="Butler J."/>
            <person name="Chin C."/>
            <person name="Gnerre S."/>
            <person name="MacCallum I."/>
            <person name="Graves J.A."/>
            <person name="Ponting C.P."/>
            <person name="Breen M."/>
            <person name="Samollow P.B."/>
            <person name="Lander E.S."/>
            <person name="Lindblad-Toh K."/>
        </authorList>
    </citation>
    <scope>NUCLEOTIDE SEQUENCE [LARGE SCALE GENOMIC DNA]</scope>
</reference>